<dbReference type="OrthoDB" id="184190at2"/>
<evidence type="ECO:0000259" key="1">
    <source>
        <dbReference type="Pfam" id="PF00535"/>
    </source>
</evidence>
<dbReference type="Gene3D" id="3.90.550.10">
    <property type="entry name" value="Spore Coat Polysaccharide Biosynthesis Protein SpsA, Chain A"/>
    <property type="match status" value="1"/>
</dbReference>
<dbReference type="SUPFAM" id="SSF53448">
    <property type="entry name" value="Nucleotide-diphospho-sugar transferases"/>
    <property type="match status" value="1"/>
</dbReference>
<evidence type="ECO:0000313" key="3">
    <source>
        <dbReference type="Proteomes" id="UP000009149"/>
    </source>
</evidence>
<dbReference type="InterPro" id="IPR001173">
    <property type="entry name" value="Glyco_trans_2-like"/>
</dbReference>
<accession>B3DYD2</accession>
<dbReference type="STRING" id="481448.Minf_0351"/>
<dbReference type="PANTHER" id="PTHR43685:SF2">
    <property type="entry name" value="GLYCOSYLTRANSFERASE 2-LIKE DOMAIN-CONTAINING PROTEIN"/>
    <property type="match status" value="1"/>
</dbReference>
<gene>
    <name evidence="2" type="primary">wcaA</name>
    <name evidence="2" type="ordered locus">Minf_0351</name>
</gene>
<dbReference type="CDD" id="cd00761">
    <property type="entry name" value="Glyco_tranf_GTA_type"/>
    <property type="match status" value="1"/>
</dbReference>
<dbReference type="RefSeq" id="WP_012462691.1">
    <property type="nucleotide sequence ID" value="NC_010794.1"/>
</dbReference>
<keyword evidence="2" id="KW-0808">Transferase</keyword>
<dbReference type="InterPro" id="IPR029044">
    <property type="entry name" value="Nucleotide-diphossugar_trans"/>
</dbReference>
<dbReference type="AlphaFoldDB" id="B3DYD2"/>
<dbReference type="Pfam" id="PF00535">
    <property type="entry name" value="Glycos_transf_2"/>
    <property type="match status" value="1"/>
</dbReference>
<dbReference type="HOGENOM" id="CLU_023845_4_0_0"/>
<reference evidence="2 3" key="1">
    <citation type="journal article" date="2008" name="Biol. Direct">
        <title>Complete genome sequence of the extremely acidophilic methanotroph isolate V4, Methylacidiphilum infernorum, a representative of the bacterial phylum Verrucomicrobia.</title>
        <authorList>
            <person name="Hou S."/>
            <person name="Makarova K.S."/>
            <person name="Saw J.H."/>
            <person name="Senin P."/>
            <person name="Ly B.V."/>
            <person name="Zhou Z."/>
            <person name="Ren Y."/>
            <person name="Wang J."/>
            <person name="Galperin M.Y."/>
            <person name="Omelchenko M.V."/>
            <person name="Wolf Y.I."/>
            <person name="Yutin N."/>
            <person name="Koonin E.V."/>
            <person name="Stott M.B."/>
            <person name="Mountain B.W."/>
            <person name="Crowe M.A."/>
            <person name="Smirnova A.V."/>
            <person name="Dunfield P.F."/>
            <person name="Feng L."/>
            <person name="Wang L."/>
            <person name="Alam M."/>
        </authorList>
    </citation>
    <scope>NUCLEOTIDE SEQUENCE [LARGE SCALE GENOMIC DNA]</scope>
    <source>
        <strain evidence="3">Isolate V4</strain>
    </source>
</reference>
<dbReference type="CAZy" id="GT2">
    <property type="family name" value="Glycosyltransferase Family 2"/>
</dbReference>
<name>B3DYD2_METI4</name>
<dbReference type="InterPro" id="IPR050834">
    <property type="entry name" value="Glycosyltransf_2"/>
</dbReference>
<dbReference type="EMBL" id="CP000975">
    <property type="protein sequence ID" value="ACD82409.1"/>
    <property type="molecule type" value="Genomic_DNA"/>
</dbReference>
<organism evidence="2 3">
    <name type="scientific">Methylacidiphilum infernorum (isolate V4)</name>
    <name type="common">Methylokorus infernorum (strain V4)</name>
    <dbReference type="NCBI Taxonomy" id="481448"/>
    <lineage>
        <taxon>Bacteria</taxon>
        <taxon>Pseudomonadati</taxon>
        <taxon>Verrucomicrobiota</taxon>
        <taxon>Methylacidiphilae</taxon>
        <taxon>Methylacidiphilales</taxon>
        <taxon>Methylacidiphilaceae</taxon>
        <taxon>Methylacidiphilum (ex Ratnadevi et al. 2023)</taxon>
    </lineage>
</organism>
<dbReference type="Proteomes" id="UP000009149">
    <property type="component" value="Chromosome"/>
</dbReference>
<proteinExistence type="predicted"/>
<protein>
    <submittedName>
        <fullName evidence="2">Glycosyltransferase</fullName>
    </submittedName>
</protein>
<dbReference type="PANTHER" id="PTHR43685">
    <property type="entry name" value="GLYCOSYLTRANSFERASE"/>
    <property type="match status" value="1"/>
</dbReference>
<dbReference type="KEGG" id="min:Minf_0351"/>
<evidence type="ECO:0000313" key="2">
    <source>
        <dbReference type="EMBL" id="ACD82409.1"/>
    </source>
</evidence>
<feature type="domain" description="Glycosyltransferase 2-like" evidence="1">
    <location>
        <begin position="8"/>
        <end position="132"/>
    </location>
</feature>
<dbReference type="GO" id="GO:0016740">
    <property type="term" value="F:transferase activity"/>
    <property type="evidence" value="ECO:0007669"/>
    <property type="project" value="UniProtKB-KW"/>
</dbReference>
<dbReference type="eggNOG" id="COG1216">
    <property type="taxonomic scope" value="Bacteria"/>
</dbReference>
<sequence>MQYQPLVTIAIAACNGEKTIEKAVLSALNLSWPNKEIIVIDNGSTDKTTEILKKFGQGLYCHFFKEKLGRAKARNEALQRARGSWIQWLDQDDTLIQDKIKNHFSNACDTERVDVYYSPIIAVSPTGEKKTVPPAPSMNRTPLILWFSSELPQTGGYLWKTEAVKKIGGWSDEASLFDDYELVGRAIRANLNFAFTPIPGAYWHYKDKPMDHLQALEFIYQKKKCMDNMVRWLKQQGSMDLSLKREIGKAYFVIARWLAKEGRIEEAAALERKQKAMDLFCVDDSWIYHCLYSLFGFPTTEKIQEFFRKKKQR</sequence>